<dbReference type="PROSITE" id="PS50056">
    <property type="entry name" value="TYR_PHOSPHATASE_2"/>
    <property type="match status" value="1"/>
</dbReference>
<name>Q91GP0_NPVEP</name>
<dbReference type="PANTHER" id="PTHR10367">
    <property type="entry name" value="MRNA-CAPPING ENZYME"/>
    <property type="match status" value="1"/>
</dbReference>
<accession>Q91GP0</accession>
<dbReference type="InterPro" id="IPR029021">
    <property type="entry name" value="Prot-tyrosine_phosphatase-like"/>
</dbReference>
<keyword evidence="2" id="KW-0904">Protein phosphatase</keyword>
<dbReference type="InterPro" id="IPR051029">
    <property type="entry name" value="mRNA_Capping_Enz/RNA_Phosphat"/>
</dbReference>
<sequence>MFPDRWHDYTVCGNVIEGTNFICFKVPLREEMFEYVTNDLDRWTIKNLIKQQCSLGAVIDLTNTFRYYDNANMRDEGLLYKKIRVPGQVLPDENVVQLFFDVVKHFTARCPGMLIGVHCTHGLNRTGYLVCRYMINILNISPQDAIARFETARGHKIERQNYIQHLLTL</sequence>
<evidence type="ECO:0000256" key="2">
    <source>
        <dbReference type="ARBA" id="ARBA00022912"/>
    </source>
</evidence>
<reference evidence="5 6" key="1">
    <citation type="journal article" date="2002" name="J. Gen. Virol.">
        <title>Whole genome analysis of the Epiphyas postvittana nucleopolyhedrovirus.</title>
        <authorList>
            <person name="Hyink O."/>
            <person name="Dellow R.A."/>
            <person name="Olsen M.J."/>
            <person name="Caradoc-Davies K.M.B."/>
            <person name="Drake K."/>
            <person name="Herniou E.A."/>
            <person name="Cory J.S."/>
            <person name="O'Reilly D.R."/>
            <person name="Ward V.K."/>
        </authorList>
    </citation>
    <scope>NUCLEOTIDE SEQUENCE [LARGE SCALE GENOMIC DNA]</scope>
</reference>
<dbReference type="GO" id="GO:0004651">
    <property type="term" value="F:polynucleotide 5'-phosphatase activity"/>
    <property type="evidence" value="ECO:0007669"/>
    <property type="project" value="TreeGrafter"/>
</dbReference>
<keyword evidence="6" id="KW-1185">Reference proteome</keyword>
<dbReference type="Gene3D" id="3.90.190.10">
    <property type="entry name" value="Protein tyrosine phosphatase superfamily"/>
    <property type="match status" value="1"/>
</dbReference>
<evidence type="ECO:0000259" key="3">
    <source>
        <dbReference type="PROSITE" id="PS50054"/>
    </source>
</evidence>
<dbReference type="EMBL" id="AY043265">
    <property type="protein sequence ID" value="AAK85571.1"/>
    <property type="molecule type" value="Genomic_DNA"/>
</dbReference>
<feature type="domain" description="Tyrosine-protein phosphatase" evidence="3">
    <location>
        <begin position="26"/>
        <end position="169"/>
    </location>
</feature>
<dbReference type="PROSITE" id="PS00383">
    <property type="entry name" value="TYR_PHOSPHATASE_1"/>
    <property type="match status" value="1"/>
</dbReference>
<evidence type="ECO:0000256" key="1">
    <source>
        <dbReference type="ARBA" id="ARBA00022801"/>
    </source>
</evidence>
<dbReference type="Pfam" id="PF00782">
    <property type="entry name" value="DSPc"/>
    <property type="match status" value="1"/>
</dbReference>
<dbReference type="InterPro" id="IPR000387">
    <property type="entry name" value="Tyr_Pase_dom"/>
</dbReference>
<dbReference type="PROSITE" id="PS50054">
    <property type="entry name" value="TYR_PHOSPHATASE_DUAL"/>
    <property type="match status" value="1"/>
</dbReference>
<organismHost>
    <name type="scientific">Lepidoptera</name>
    <name type="common">moths &amp; butterflies</name>
    <dbReference type="NCBI Taxonomy" id="7088"/>
</organismHost>
<evidence type="ECO:0000313" key="5">
    <source>
        <dbReference type="EMBL" id="AAK85571.1"/>
    </source>
</evidence>
<evidence type="ECO:0000313" key="6">
    <source>
        <dbReference type="Proteomes" id="UP000203221"/>
    </source>
</evidence>
<dbReference type="OrthoDB" id="10871at10239"/>
<keyword evidence="1" id="KW-0378">Hydrolase</keyword>
<dbReference type="GO" id="GO:0004721">
    <property type="term" value="F:phosphoprotein phosphatase activity"/>
    <property type="evidence" value="ECO:0007669"/>
    <property type="project" value="UniProtKB-KW"/>
</dbReference>
<dbReference type="RefSeq" id="NP_203176.1">
    <property type="nucleotide sequence ID" value="NC_003083.1"/>
</dbReference>
<protein>
    <submittedName>
        <fullName evidence="5">PTP-1</fullName>
    </submittedName>
</protein>
<dbReference type="InterPro" id="IPR020422">
    <property type="entry name" value="TYR_PHOSPHATASE_DUAL_dom"/>
</dbReference>
<evidence type="ECO:0000259" key="4">
    <source>
        <dbReference type="PROSITE" id="PS50056"/>
    </source>
</evidence>
<dbReference type="PANTHER" id="PTHR10367:SF9">
    <property type="entry name" value="DUAL-SPECIFICITY PHOSPHATASE 11 (RNA_RNP COMPLEX 1-INTERACTING)"/>
    <property type="match status" value="1"/>
</dbReference>
<organism evidence="5 6">
    <name type="scientific">Epiphyas postvittana nucleopolyhedrovirus</name>
    <name type="common">EppoMNPV</name>
    <dbReference type="NCBI Taxonomy" id="70600"/>
    <lineage>
        <taxon>Viruses</taxon>
        <taxon>Viruses incertae sedis</taxon>
        <taxon>Naldaviricetes</taxon>
        <taxon>Lefavirales</taxon>
        <taxon>Baculoviridae</taxon>
        <taxon>Alphabaculovirus</taxon>
        <taxon>Alphabaculovirus eppostvittanae</taxon>
    </lineage>
</organism>
<dbReference type="Proteomes" id="UP000203221">
    <property type="component" value="Segment"/>
</dbReference>
<feature type="domain" description="Tyrosine specific protein phosphatases" evidence="4">
    <location>
        <begin position="97"/>
        <end position="164"/>
    </location>
</feature>
<dbReference type="GeneID" id="921796"/>
<dbReference type="InterPro" id="IPR000340">
    <property type="entry name" value="Dual-sp_phosphatase_cat-dom"/>
</dbReference>
<gene>
    <name evidence="5" type="primary">ptp-1</name>
</gene>
<proteinExistence type="predicted"/>
<dbReference type="InterPro" id="IPR016130">
    <property type="entry name" value="Tyr_Pase_AS"/>
</dbReference>
<dbReference type="KEGG" id="vg:921796"/>
<dbReference type="SUPFAM" id="SSF52799">
    <property type="entry name" value="(Phosphotyrosine protein) phosphatases II"/>
    <property type="match status" value="1"/>
</dbReference>